<feature type="non-terminal residue" evidence="2">
    <location>
        <position position="1"/>
    </location>
</feature>
<dbReference type="EMBL" id="UINC01054914">
    <property type="protein sequence ID" value="SVB73191.1"/>
    <property type="molecule type" value="Genomic_DNA"/>
</dbReference>
<proteinExistence type="predicted"/>
<reference evidence="2" key="1">
    <citation type="submission" date="2018-05" db="EMBL/GenBank/DDBJ databases">
        <authorList>
            <person name="Lanie J.A."/>
            <person name="Ng W.-L."/>
            <person name="Kazmierczak K.M."/>
            <person name="Andrzejewski T.M."/>
            <person name="Davidsen T.M."/>
            <person name="Wayne K.J."/>
            <person name="Tettelin H."/>
            <person name="Glass J.I."/>
            <person name="Rusch D."/>
            <person name="Podicherti R."/>
            <person name="Tsui H.-C.T."/>
            <person name="Winkler M.E."/>
        </authorList>
    </citation>
    <scope>NUCLEOTIDE SEQUENCE</scope>
</reference>
<accession>A0A382GG60</accession>
<organism evidence="2">
    <name type="scientific">marine metagenome</name>
    <dbReference type="NCBI Taxonomy" id="408172"/>
    <lineage>
        <taxon>unclassified sequences</taxon>
        <taxon>metagenomes</taxon>
        <taxon>ecological metagenomes</taxon>
    </lineage>
</organism>
<name>A0A382GG60_9ZZZZ</name>
<sequence>PPLGYSTRCLKCRPCGSKSVNHKRYQPHSTRLSGWNGPAH</sequence>
<protein>
    <submittedName>
        <fullName evidence="2">Uncharacterized protein</fullName>
    </submittedName>
</protein>
<evidence type="ECO:0000313" key="2">
    <source>
        <dbReference type="EMBL" id="SVB73191.1"/>
    </source>
</evidence>
<evidence type="ECO:0000256" key="1">
    <source>
        <dbReference type="SAM" id="MobiDB-lite"/>
    </source>
</evidence>
<feature type="non-terminal residue" evidence="2">
    <location>
        <position position="40"/>
    </location>
</feature>
<gene>
    <name evidence="2" type="ORF">METZ01_LOCUS226045</name>
</gene>
<dbReference type="AlphaFoldDB" id="A0A382GG60"/>
<feature type="region of interest" description="Disordered" evidence="1">
    <location>
        <begin position="18"/>
        <end position="40"/>
    </location>
</feature>